<evidence type="ECO:0000256" key="2">
    <source>
        <dbReference type="ARBA" id="ARBA00022491"/>
    </source>
</evidence>
<evidence type="ECO:0000256" key="4">
    <source>
        <dbReference type="ARBA" id="ARBA00023163"/>
    </source>
</evidence>
<evidence type="ECO:0000256" key="6">
    <source>
        <dbReference type="SAM" id="MobiDB-lite"/>
    </source>
</evidence>
<evidence type="ECO:0000313" key="7">
    <source>
        <dbReference type="EMBL" id="KDO24788.1"/>
    </source>
</evidence>
<evidence type="ECO:0000313" key="8">
    <source>
        <dbReference type="Proteomes" id="UP000030745"/>
    </source>
</evidence>
<organism evidence="7 8">
    <name type="scientific">Saprolegnia parasitica (strain CBS 223.65)</name>
    <dbReference type="NCBI Taxonomy" id="695850"/>
    <lineage>
        <taxon>Eukaryota</taxon>
        <taxon>Sar</taxon>
        <taxon>Stramenopiles</taxon>
        <taxon>Oomycota</taxon>
        <taxon>Saprolegniomycetes</taxon>
        <taxon>Saprolegniales</taxon>
        <taxon>Saprolegniaceae</taxon>
        <taxon>Saprolegnia</taxon>
    </lineage>
</organism>
<dbReference type="InterPro" id="IPR013907">
    <property type="entry name" value="Sds3"/>
</dbReference>
<name>A0A067C2Q8_SAPPC</name>
<dbReference type="AlphaFoldDB" id="A0A067C2Q8"/>
<keyword evidence="8" id="KW-1185">Reference proteome</keyword>
<dbReference type="OMA" id="EYFQHST"/>
<evidence type="ECO:0000256" key="1">
    <source>
        <dbReference type="ARBA" id="ARBA00004123"/>
    </source>
</evidence>
<dbReference type="RefSeq" id="XP_012204541.1">
    <property type="nucleotide sequence ID" value="XM_012349151.1"/>
</dbReference>
<keyword evidence="2" id="KW-0678">Repressor</keyword>
<gene>
    <name evidence="7" type="ORF">SPRG_22248</name>
</gene>
<dbReference type="GeneID" id="24142631"/>
<proteinExistence type="predicted"/>
<evidence type="ECO:0000256" key="3">
    <source>
        <dbReference type="ARBA" id="ARBA00023015"/>
    </source>
</evidence>
<dbReference type="EMBL" id="KK583238">
    <property type="protein sequence ID" value="KDO24788.1"/>
    <property type="molecule type" value="Genomic_DNA"/>
</dbReference>
<keyword evidence="4" id="KW-0804">Transcription</keyword>
<dbReference type="VEuPathDB" id="FungiDB:SPRG_22248"/>
<dbReference type="GO" id="GO:0005654">
    <property type="term" value="C:nucleoplasm"/>
    <property type="evidence" value="ECO:0007669"/>
    <property type="project" value="UniProtKB-ARBA"/>
</dbReference>
<feature type="region of interest" description="Disordered" evidence="6">
    <location>
        <begin position="122"/>
        <end position="144"/>
    </location>
</feature>
<keyword evidence="3" id="KW-0805">Transcription regulation</keyword>
<feature type="compositionally biased region" description="Basic residues" evidence="6">
    <location>
        <begin position="124"/>
        <end position="136"/>
    </location>
</feature>
<dbReference type="SMART" id="SM01401">
    <property type="entry name" value="Sds3"/>
    <property type="match status" value="1"/>
</dbReference>
<protein>
    <submittedName>
        <fullName evidence="7">Uncharacterized protein</fullName>
    </submittedName>
</protein>
<sequence length="290" mass="32159">MPTPTALKRQKLLAEKAMLERSLQLIESGTHEDFIARLSPLVQDKQRILAFGETRTAHLAASADVIFTYESEEAEKEYVAACAKLKHDMLEEIRLEMNRAVAQRAHGAGSHSYNKASMAYNRQASRRHTRSRKKPHAAFSLGDDWSNSRAKRPATVFTPLAKTLSSTEIDGDLRLLEEAADAFASATIAKARKGNDGDDDGNPIFARFEKGKILYKDWILQEGDEIHITKPSSTSYVAIICDVTSAEIFVLKESGKYSRVLVQDLRSGEVSVEPTDADESATHAGQYDDE</sequence>
<feature type="region of interest" description="Disordered" evidence="6">
    <location>
        <begin position="268"/>
        <end position="290"/>
    </location>
</feature>
<accession>A0A067C2Q8</accession>
<dbReference type="OrthoDB" id="162167at2759"/>
<keyword evidence="5" id="KW-0539">Nucleus</keyword>
<dbReference type="KEGG" id="spar:SPRG_22248"/>
<dbReference type="Proteomes" id="UP000030745">
    <property type="component" value="Unassembled WGS sequence"/>
</dbReference>
<dbReference type="GO" id="GO:0010468">
    <property type="term" value="P:regulation of gene expression"/>
    <property type="evidence" value="ECO:0007669"/>
    <property type="project" value="UniProtKB-ARBA"/>
</dbReference>
<comment type="subcellular location">
    <subcellularLocation>
        <location evidence="1">Nucleus</location>
    </subcellularLocation>
</comment>
<reference evidence="7 8" key="1">
    <citation type="journal article" date="2013" name="PLoS Genet.">
        <title>Distinctive expansion of potential virulence genes in the genome of the oomycete fish pathogen Saprolegnia parasitica.</title>
        <authorList>
            <person name="Jiang R.H."/>
            <person name="de Bruijn I."/>
            <person name="Haas B.J."/>
            <person name="Belmonte R."/>
            <person name="Lobach L."/>
            <person name="Christie J."/>
            <person name="van den Ackerveken G."/>
            <person name="Bottin A."/>
            <person name="Bulone V."/>
            <person name="Diaz-Moreno S.M."/>
            <person name="Dumas B."/>
            <person name="Fan L."/>
            <person name="Gaulin E."/>
            <person name="Govers F."/>
            <person name="Grenville-Briggs L.J."/>
            <person name="Horner N.R."/>
            <person name="Levin J.Z."/>
            <person name="Mammella M."/>
            <person name="Meijer H.J."/>
            <person name="Morris P."/>
            <person name="Nusbaum C."/>
            <person name="Oome S."/>
            <person name="Phillips A.J."/>
            <person name="van Rooyen D."/>
            <person name="Rzeszutek E."/>
            <person name="Saraiva M."/>
            <person name="Secombes C.J."/>
            <person name="Seidl M.F."/>
            <person name="Snel B."/>
            <person name="Stassen J.H."/>
            <person name="Sykes S."/>
            <person name="Tripathy S."/>
            <person name="van den Berg H."/>
            <person name="Vega-Arreguin J.C."/>
            <person name="Wawra S."/>
            <person name="Young S.K."/>
            <person name="Zeng Q."/>
            <person name="Dieguez-Uribeondo J."/>
            <person name="Russ C."/>
            <person name="Tyler B.M."/>
            <person name="van West P."/>
        </authorList>
    </citation>
    <scope>NUCLEOTIDE SEQUENCE [LARGE SCALE GENOMIC DNA]</scope>
    <source>
        <strain evidence="7 8">CBS 223.65</strain>
    </source>
</reference>
<evidence type="ECO:0000256" key="5">
    <source>
        <dbReference type="ARBA" id="ARBA00023242"/>
    </source>
</evidence>